<protein>
    <submittedName>
        <fullName evidence="4">Carbohydrate-binding domain-containing protein</fullName>
    </submittedName>
</protein>
<dbReference type="EMBL" id="JAKGSG010000056">
    <property type="protein sequence ID" value="MCF4123237.1"/>
    <property type="molecule type" value="Genomic_DNA"/>
</dbReference>
<proteinExistence type="predicted"/>
<dbReference type="PROSITE" id="PS50042">
    <property type="entry name" value="CNMP_BINDING_3"/>
    <property type="match status" value="1"/>
</dbReference>
<dbReference type="Pfam" id="PF14262">
    <property type="entry name" value="Cthe_2159"/>
    <property type="match status" value="1"/>
</dbReference>
<evidence type="ECO:0000313" key="4">
    <source>
        <dbReference type="EMBL" id="MCF4123237.1"/>
    </source>
</evidence>
<keyword evidence="2" id="KW-0732">Signal</keyword>
<feature type="domain" description="Cyclic nucleotide-binding" evidence="3">
    <location>
        <begin position="235"/>
        <end position="284"/>
    </location>
</feature>
<feature type="signal peptide" evidence="2">
    <location>
        <begin position="1"/>
        <end position="24"/>
    </location>
</feature>
<gene>
    <name evidence="4" type="ORF">L1785_19900</name>
</gene>
<dbReference type="RefSeq" id="WP_236091050.1">
    <property type="nucleotide sequence ID" value="NZ_JAKGSG010000056.1"/>
</dbReference>
<dbReference type="InterPro" id="IPR000595">
    <property type="entry name" value="cNMP-bd_dom"/>
</dbReference>
<dbReference type="PROSITE" id="PS51257">
    <property type="entry name" value="PROKAR_LIPOPROTEIN"/>
    <property type="match status" value="1"/>
</dbReference>
<sequence length="538" mass="52178">MRITRPRPLLSAALAGTLVFGALAGCSAVAATETTTTTTTESTETDTSTGTTTTAVALDVTEALADNKDYTETAALADETWDASDEVAITLEGDTASASGDGVTVDGSTVTITAPGTYRISGTLTDGQIVVSSAVEGVVRLVLDGADITSSTTSAIAVMEADKVSVVLADGTQNSLEDASTYEYADGEDEPNAALFSAADLVISGGGSLDVTGSSNDGIASEDELVIAGGTITVTAVDDGVRGKDYLVVTGGTLDVTAQGDGLKSDNEDGTDDDGDTVGYIAFLGGDVTVSSGDDGVHAESDLVIGDGTLTVTEAVEGLEGAHILVAGGTVDVTASDDGLNAAGATSTTTDDTTAENAAATAPEPPAGGPGGGGGGTGGEAAGDFSLAITGGTLTVDAGGDGLDSNGTFTITGGDITVFGPTSDGNGALDSQGTFTVDGGTVIAVGSAGMAQSPGASSAQGWVAATFDTLSAGTVLQVTDADGTVVAEVTLTKDTRSVVLSGAEVQDGATYTVVADGSEVATATAGEAVAGGMGGMRP</sequence>
<feature type="region of interest" description="Disordered" evidence="1">
    <location>
        <begin position="342"/>
        <end position="382"/>
    </location>
</feature>
<dbReference type="AlphaFoldDB" id="A0AA41QJ76"/>
<evidence type="ECO:0000256" key="1">
    <source>
        <dbReference type="SAM" id="MobiDB-lite"/>
    </source>
</evidence>
<name>A0AA41QJ76_9MICO</name>
<dbReference type="Proteomes" id="UP001165405">
    <property type="component" value="Unassembled WGS sequence"/>
</dbReference>
<feature type="chain" id="PRO_5041397214" evidence="2">
    <location>
        <begin position="25"/>
        <end position="538"/>
    </location>
</feature>
<evidence type="ECO:0000256" key="2">
    <source>
        <dbReference type="SAM" id="SignalP"/>
    </source>
</evidence>
<organism evidence="4 5">
    <name type="scientific">Antribacter soli</name>
    <dbReference type="NCBI Taxonomy" id="2910976"/>
    <lineage>
        <taxon>Bacteria</taxon>
        <taxon>Bacillati</taxon>
        <taxon>Actinomycetota</taxon>
        <taxon>Actinomycetes</taxon>
        <taxon>Micrococcales</taxon>
        <taxon>Promicromonosporaceae</taxon>
        <taxon>Antribacter</taxon>
    </lineage>
</organism>
<keyword evidence="5" id="KW-1185">Reference proteome</keyword>
<comment type="caution">
    <text evidence="4">The sequence shown here is derived from an EMBL/GenBank/DDBJ whole genome shotgun (WGS) entry which is preliminary data.</text>
</comment>
<reference evidence="4" key="1">
    <citation type="submission" date="2022-01" db="EMBL/GenBank/DDBJ databases">
        <title>Antribacter sp. nov., isolated from Guizhou of China.</title>
        <authorList>
            <person name="Chengliang C."/>
            <person name="Ya Z."/>
        </authorList>
    </citation>
    <scope>NUCLEOTIDE SEQUENCE</scope>
    <source>
        <strain evidence="4">KLBMP 9083</strain>
    </source>
</reference>
<evidence type="ECO:0000313" key="5">
    <source>
        <dbReference type="Proteomes" id="UP001165405"/>
    </source>
</evidence>
<evidence type="ECO:0000259" key="3">
    <source>
        <dbReference type="PROSITE" id="PS50042"/>
    </source>
</evidence>
<feature type="compositionally biased region" description="Low complexity" evidence="1">
    <location>
        <begin position="342"/>
        <end position="362"/>
    </location>
</feature>
<feature type="region of interest" description="Disordered" evidence="1">
    <location>
        <begin position="32"/>
        <end position="51"/>
    </location>
</feature>
<dbReference type="InterPro" id="IPR025584">
    <property type="entry name" value="Cthe_2159"/>
</dbReference>
<feature type="compositionally biased region" description="Gly residues" evidence="1">
    <location>
        <begin position="369"/>
        <end position="381"/>
    </location>
</feature>
<accession>A0AA41QJ76</accession>